<dbReference type="OrthoDB" id="6761728at2759"/>
<reference evidence="1" key="1">
    <citation type="submission" date="2022-01" db="EMBL/GenBank/DDBJ databases">
        <authorList>
            <person name="King R."/>
        </authorList>
    </citation>
    <scope>NUCLEOTIDE SEQUENCE</scope>
</reference>
<dbReference type="EMBL" id="OV651818">
    <property type="protein sequence ID" value="CAH1112385.1"/>
    <property type="molecule type" value="Genomic_DNA"/>
</dbReference>
<gene>
    <name evidence="1" type="ORF">PSYICH_LOCUS12605</name>
</gene>
<evidence type="ECO:0000313" key="1">
    <source>
        <dbReference type="EMBL" id="CAH1112385.1"/>
    </source>
</evidence>
<name>A0A9P0GE37_9CUCU</name>
<organism evidence="1 2">
    <name type="scientific">Psylliodes chrysocephalus</name>
    <dbReference type="NCBI Taxonomy" id="3402493"/>
    <lineage>
        <taxon>Eukaryota</taxon>
        <taxon>Metazoa</taxon>
        <taxon>Ecdysozoa</taxon>
        <taxon>Arthropoda</taxon>
        <taxon>Hexapoda</taxon>
        <taxon>Insecta</taxon>
        <taxon>Pterygota</taxon>
        <taxon>Neoptera</taxon>
        <taxon>Endopterygota</taxon>
        <taxon>Coleoptera</taxon>
        <taxon>Polyphaga</taxon>
        <taxon>Cucujiformia</taxon>
        <taxon>Chrysomeloidea</taxon>
        <taxon>Chrysomelidae</taxon>
        <taxon>Galerucinae</taxon>
        <taxon>Alticini</taxon>
        <taxon>Psylliodes</taxon>
    </lineage>
</organism>
<evidence type="ECO:0000313" key="2">
    <source>
        <dbReference type="Proteomes" id="UP001153636"/>
    </source>
</evidence>
<dbReference type="AlphaFoldDB" id="A0A9P0GE37"/>
<accession>A0A9P0GE37</accession>
<protein>
    <submittedName>
        <fullName evidence="1">Uncharacterized protein</fullName>
    </submittedName>
</protein>
<dbReference type="Proteomes" id="UP001153636">
    <property type="component" value="Chromosome 6"/>
</dbReference>
<proteinExistence type="predicted"/>
<keyword evidence="2" id="KW-1185">Reference proteome</keyword>
<sequence length="102" mass="11390">MLVYVDSRQALLTLDRPRIYLMLVLECHEALAEISINNVVTLRWIKGLIAIGALTEVEGQNPNSGSATVPTSPPVVPQAKAPQFTIFQPIEDVVHFFFPWFV</sequence>